<organism evidence="4 5">
    <name type="scientific">Rhodococcoides kyotonense</name>
    <dbReference type="NCBI Taxonomy" id="398843"/>
    <lineage>
        <taxon>Bacteria</taxon>
        <taxon>Bacillati</taxon>
        <taxon>Actinomycetota</taxon>
        <taxon>Actinomycetes</taxon>
        <taxon>Mycobacteriales</taxon>
        <taxon>Nocardiaceae</taxon>
        <taxon>Rhodococcoides</taxon>
    </lineage>
</organism>
<reference evidence="5" key="1">
    <citation type="submission" date="2017-06" db="EMBL/GenBank/DDBJ databases">
        <authorList>
            <person name="Varghese N."/>
            <person name="Submissions S."/>
        </authorList>
    </citation>
    <scope>NUCLEOTIDE SEQUENCE [LARGE SCALE GENOMIC DNA]</scope>
    <source>
        <strain evidence="5">JCM 23211</strain>
    </source>
</reference>
<sequence length="588" mass="63536">MKLHQHTDTAVVAASYLVRPDGTVEHTRVADAGPLTVIPAEIAEIAVGLVRDDLVEARFRWLSPNKQLLAVSISLVDAGAEPRAEVTITKDVELLWGLTAREVDVVTLLAGGLTNQDIADRLWLSPRTVTTHVDRVLAKLGVKSRTAAATKALDEGMTRLPVPGGTDGFEHLALVRASATAPVKRLVPASRRIRLQPLVIGSAVPITGIARADGEEMVRGTELALAEINARGGVCGRRVELATADVDIVSEDSIEKGMLELAGRGVDAITSGYFAWQEVAHEVAAEYGAPYLHAATLDAMVQRVEHDPSRYGRIFQVCPSDTNYGPGFVQFLAGLHDRGRWNPSSRRLVVLLGAWKVSNLGLDRAAELAEAEGWSLDVVRVGPTTKDWVEAAGQVRTIAPAAVLIGHYFVDGTVATIRALLENMPDTLIYSLYAPSIPEFREQLGERANGILWATVTGTYSDPVSKGFAERYKRAYGVFPGRSHAGISYDRTMILADAWSRSASPRDYNKVSQEIRNLVHRGVNGSYYLGGKGQAAVAYPMASADASLAQAHLVYQIQDGKHRILSPDPQADSVFRLPPWIGGSDARE</sequence>
<name>A0A239FH03_9NOCA</name>
<dbReference type="InterPro" id="IPR051010">
    <property type="entry name" value="BCAA_transport"/>
</dbReference>
<keyword evidence="5" id="KW-1185">Reference proteome</keyword>
<accession>A0A239FH03</accession>
<protein>
    <submittedName>
        <fullName evidence="4">Branched-chain amino acid transport system substrate-binding protein</fullName>
    </submittedName>
</protein>
<dbReference type="SUPFAM" id="SSF46894">
    <property type="entry name" value="C-terminal effector domain of the bipartite response regulators"/>
    <property type="match status" value="1"/>
</dbReference>
<dbReference type="GO" id="GO:0003677">
    <property type="term" value="F:DNA binding"/>
    <property type="evidence" value="ECO:0007669"/>
    <property type="project" value="InterPro"/>
</dbReference>
<dbReference type="CDD" id="cd06170">
    <property type="entry name" value="LuxR_C_like"/>
    <property type="match status" value="1"/>
</dbReference>
<dbReference type="PANTHER" id="PTHR30483:SF6">
    <property type="entry name" value="PERIPLASMIC BINDING PROTEIN OF ABC TRANSPORTER FOR NATURAL AMINO ACIDS"/>
    <property type="match status" value="1"/>
</dbReference>
<evidence type="ECO:0000256" key="1">
    <source>
        <dbReference type="ARBA" id="ARBA00010062"/>
    </source>
</evidence>
<evidence type="ECO:0000256" key="2">
    <source>
        <dbReference type="ARBA" id="ARBA00022729"/>
    </source>
</evidence>
<evidence type="ECO:0000313" key="4">
    <source>
        <dbReference type="EMBL" id="SNS56310.1"/>
    </source>
</evidence>
<evidence type="ECO:0000259" key="3">
    <source>
        <dbReference type="PROSITE" id="PS50043"/>
    </source>
</evidence>
<dbReference type="SMART" id="SM00421">
    <property type="entry name" value="HTH_LUXR"/>
    <property type="match status" value="1"/>
</dbReference>
<comment type="similarity">
    <text evidence="1">Belongs to the leucine-binding protein family.</text>
</comment>
<dbReference type="GO" id="GO:0006355">
    <property type="term" value="P:regulation of DNA-templated transcription"/>
    <property type="evidence" value="ECO:0007669"/>
    <property type="project" value="InterPro"/>
</dbReference>
<dbReference type="Proteomes" id="UP000198327">
    <property type="component" value="Unassembled WGS sequence"/>
</dbReference>
<dbReference type="Pfam" id="PF13458">
    <property type="entry name" value="Peripla_BP_6"/>
    <property type="match status" value="1"/>
</dbReference>
<dbReference type="InterPro" id="IPR000792">
    <property type="entry name" value="Tscrpt_reg_LuxR_C"/>
</dbReference>
<dbReference type="InterPro" id="IPR028082">
    <property type="entry name" value="Peripla_BP_I"/>
</dbReference>
<dbReference type="Pfam" id="PF00196">
    <property type="entry name" value="GerE"/>
    <property type="match status" value="1"/>
</dbReference>
<dbReference type="AlphaFoldDB" id="A0A239FH03"/>
<dbReference type="PROSITE" id="PS50043">
    <property type="entry name" value="HTH_LUXR_2"/>
    <property type="match status" value="1"/>
</dbReference>
<gene>
    <name evidence="4" type="ORF">SAMN05421642_103295</name>
</gene>
<dbReference type="InterPro" id="IPR036388">
    <property type="entry name" value="WH-like_DNA-bd_sf"/>
</dbReference>
<dbReference type="InterPro" id="IPR028081">
    <property type="entry name" value="Leu-bd"/>
</dbReference>
<dbReference type="SUPFAM" id="SSF53822">
    <property type="entry name" value="Periplasmic binding protein-like I"/>
    <property type="match status" value="1"/>
</dbReference>
<keyword evidence="2" id="KW-0732">Signal</keyword>
<dbReference type="InterPro" id="IPR016032">
    <property type="entry name" value="Sig_transdc_resp-reg_C-effctor"/>
</dbReference>
<dbReference type="PROSITE" id="PS00622">
    <property type="entry name" value="HTH_LUXR_1"/>
    <property type="match status" value="1"/>
</dbReference>
<dbReference type="EMBL" id="FZOW01000003">
    <property type="protein sequence ID" value="SNS56310.1"/>
    <property type="molecule type" value="Genomic_DNA"/>
</dbReference>
<evidence type="ECO:0000313" key="5">
    <source>
        <dbReference type="Proteomes" id="UP000198327"/>
    </source>
</evidence>
<dbReference type="RefSeq" id="WP_176444182.1">
    <property type="nucleotide sequence ID" value="NZ_FZOW01000003.1"/>
</dbReference>
<proteinExistence type="inferred from homology"/>
<dbReference type="Gene3D" id="3.40.50.2300">
    <property type="match status" value="2"/>
</dbReference>
<dbReference type="Gene3D" id="1.10.10.10">
    <property type="entry name" value="Winged helix-like DNA-binding domain superfamily/Winged helix DNA-binding domain"/>
    <property type="match status" value="1"/>
</dbReference>
<dbReference type="PANTHER" id="PTHR30483">
    <property type="entry name" value="LEUCINE-SPECIFIC-BINDING PROTEIN"/>
    <property type="match status" value="1"/>
</dbReference>
<dbReference type="PRINTS" id="PR00038">
    <property type="entry name" value="HTHLUXR"/>
</dbReference>
<feature type="domain" description="HTH luxR-type" evidence="3">
    <location>
        <begin position="91"/>
        <end position="156"/>
    </location>
</feature>